<keyword evidence="2" id="KW-1185">Reference proteome</keyword>
<protein>
    <submittedName>
        <fullName evidence="1">Uncharacterized protein</fullName>
    </submittedName>
</protein>
<proteinExistence type="predicted"/>
<accession>A0ABN9BBM5</accession>
<comment type="caution">
    <text evidence="1">The sequence shown here is derived from an EMBL/GenBank/DDBJ whole genome shotgun (WGS) entry which is preliminary data.</text>
</comment>
<gene>
    <name evidence="1" type="ORF">SPARVUS_LOCUS2574491</name>
</gene>
<organism evidence="1 2">
    <name type="scientific">Staurois parvus</name>
    <dbReference type="NCBI Taxonomy" id="386267"/>
    <lineage>
        <taxon>Eukaryota</taxon>
        <taxon>Metazoa</taxon>
        <taxon>Chordata</taxon>
        <taxon>Craniata</taxon>
        <taxon>Vertebrata</taxon>
        <taxon>Euteleostomi</taxon>
        <taxon>Amphibia</taxon>
        <taxon>Batrachia</taxon>
        <taxon>Anura</taxon>
        <taxon>Neobatrachia</taxon>
        <taxon>Ranoidea</taxon>
        <taxon>Ranidae</taxon>
        <taxon>Staurois</taxon>
    </lineage>
</organism>
<name>A0ABN9BBM5_9NEOB</name>
<dbReference type="Proteomes" id="UP001162483">
    <property type="component" value="Unassembled WGS sequence"/>
</dbReference>
<evidence type="ECO:0000313" key="2">
    <source>
        <dbReference type="Proteomes" id="UP001162483"/>
    </source>
</evidence>
<reference evidence="1" key="1">
    <citation type="submission" date="2023-05" db="EMBL/GenBank/DDBJ databases">
        <authorList>
            <person name="Stuckert A."/>
        </authorList>
    </citation>
    <scope>NUCLEOTIDE SEQUENCE</scope>
</reference>
<dbReference type="EMBL" id="CATNWA010003277">
    <property type="protein sequence ID" value="CAI9544984.1"/>
    <property type="molecule type" value="Genomic_DNA"/>
</dbReference>
<sequence length="21" mass="2366">MEGSHIIVLNVTKLLQARETL</sequence>
<evidence type="ECO:0000313" key="1">
    <source>
        <dbReference type="EMBL" id="CAI9544984.1"/>
    </source>
</evidence>